<dbReference type="InterPro" id="IPR024875">
    <property type="entry name" value="Protein_Lines"/>
</dbReference>
<keyword evidence="4" id="KW-1185">Reference proteome</keyword>
<reference evidence="3" key="2">
    <citation type="journal article" date="2022" name="Hortic Res">
        <title>The genome of Dioscorea zingiberensis sheds light on the biosynthesis, origin and evolution of the medicinally important diosgenin saponins.</title>
        <authorList>
            <person name="Li Y."/>
            <person name="Tan C."/>
            <person name="Li Z."/>
            <person name="Guo J."/>
            <person name="Li S."/>
            <person name="Chen X."/>
            <person name="Wang C."/>
            <person name="Dai X."/>
            <person name="Yang H."/>
            <person name="Song W."/>
            <person name="Hou L."/>
            <person name="Xu J."/>
            <person name="Tong Z."/>
            <person name="Xu A."/>
            <person name="Yuan X."/>
            <person name="Wang W."/>
            <person name="Yang Q."/>
            <person name="Chen L."/>
            <person name="Sun Z."/>
            <person name="Wang K."/>
            <person name="Pan B."/>
            <person name="Chen J."/>
            <person name="Bao Y."/>
            <person name="Liu F."/>
            <person name="Qi X."/>
            <person name="Gang D.R."/>
            <person name="Wen J."/>
            <person name="Li J."/>
        </authorList>
    </citation>
    <scope>NUCLEOTIDE SEQUENCE</scope>
    <source>
        <strain evidence="3">Dzin_1.0</strain>
    </source>
</reference>
<evidence type="ECO:0000313" key="4">
    <source>
        <dbReference type="Proteomes" id="UP001085076"/>
    </source>
</evidence>
<dbReference type="AlphaFoldDB" id="A0A9D5BZD2"/>
<dbReference type="EMBL" id="JAGGNH010000009">
    <property type="protein sequence ID" value="KAJ0963400.1"/>
    <property type="molecule type" value="Genomic_DNA"/>
</dbReference>
<organism evidence="3 4">
    <name type="scientific">Dioscorea zingiberensis</name>
    <dbReference type="NCBI Taxonomy" id="325984"/>
    <lineage>
        <taxon>Eukaryota</taxon>
        <taxon>Viridiplantae</taxon>
        <taxon>Streptophyta</taxon>
        <taxon>Embryophyta</taxon>
        <taxon>Tracheophyta</taxon>
        <taxon>Spermatophyta</taxon>
        <taxon>Magnoliopsida</taxon>
        <taxon>Liliopsida</taxon>
        <taxon>Dioscoreales</taxon>
        <taxon>Dioscoreaceae</taxon>
        <taxon>Dioscorea</taxon>
    </lineage>
</organism>
<name>A0A9D5BZD2_9LILI</name>
<dbReference type="OrthoDB" id="8251209at2759"/>
<dbReference type="Pfam" id="PF14694">
    <property type="entry name" value="LINES_N"/>
    <property type="match status" value="1"/>
</dbReference>
<evidence type="ECO:0000259" key="1">
    <source>
        <dbReference type="Pfam" id="PF14694"/>
    </source>
</evidence>
<comment type="caution">
    <text evidence="3">The sequence shown here is derived from an EMBL/GenBank/DDBJ whole genome shotgun (WGS) entry which is preliminary data.</text>
</comment>
<evidence type="ECO:0000259" key="2">
    <source>
        <dbReference type="Pfam" id="PF14695"/>
    </source>
</evidence>
<evidence type="ECO:0008006" key="5">
    <source>
        <dbReference type="Google" id="ProtNLM"/>
    </source>
</evidence>
<sequence>MASLKSEAMAAGCSHSHLCLLVDASLLPFIESKKPYGLKKEAERELLLSLSQVFREVQKWEEEFNSESNQGSVVNPIFSCETSLTSESPPEGGHNCLANIVSILVAFLTFESQFVQHVAGNILLAISIFLSNFEPKWLQYHCMLWLGVQVVMSSIFLPTSISKVGSVALTDDFIQPYFLAPNELPATKDLDFDIRNFITLSQSRLLGVTWLTLGGLFQVLQKILKRLKREHDDLHKVYVHLAVSSLMKMPWDLLDGIHARDLITKELSISKDNVLNIKNSFAYSKDILLGSLLQHMCSLVEQNNSDDNGDDLCEDITIYSKFTNLVPKLFSFCFSEYLRCTNKCLYQYFQHKALMLMIRLSCHIHWQRHHALLWIELLKKYFEDLAYKSISGYKIGHEDCLEGSPFLASITDGENVDNLCTSHLQRQAIFLLFKCFFTVAYINEERGQKCSCSIEAFSIACKLQVCSDQCCLLGLLELFEWLKKCAYLGKSGDYDNYSRSFSPFALSFLQLFIEEDDMLFEMLLQLSDAKFIALQIQNNEEPKSPEENGNIIFHISRIFHPIHLFHLFLHLLHYDHLMIIDYLISNDTGVHCLRYLLRCLHKICESWHLFVEYSICESDINQPYKKRKILSDNNTIEERNLGRHENGGSHERNRSHFFENAKECLLSLKRSVEDLHQKNLFPYNPKPLIKSFTKFQELCEAQ</sequence>
<dbReference type="Proteomes" id="UP001085076">
    <property type="component" value="Miscellaneous, Linkage group lg09"/>
</dbReference>
<gene>
    <name evidence="3" type="ORF">J5N97_028522</name>
</gene>
<reference evidence="3" key="1">
    <citation type="submission" date="2021-03" db="EMBL/GenBank/DDBJ databases">
        <authorList>
            <person name="Li Z."/>
            <person name="Yang C."/>
        </authorList>
    </citation>
    <scope>NUCLEOTIDE SEQUENCE</scope>
    <source>
        <strain evidence="3">Dzin_1.0</strain>
        <tissue evidence="3">Leaf</tissue>
    </source>
</reference>
<evidence type="ECO:0000313" key="3">
    <source>
        <dbReference type="EMBL" id="KAJ0963400.1"/>
    </source>
</evidence>
<dbReference type="InterPro" id="IPR029415">
    <property type="entry name" value="Lines_C"/>
</dbReference>
<proteinExistence type="predicted"/>
<feature type="domain" description="Protein Lines C-terminal" evidence="2">
    <location>
        <begin position="661"/>
        <end position="691"/>
    </location>
</feature>
<dbReference type="PANTHER" id="PTHR16057:SF1">
    <property type="entry name" value="PROTEIN LINES HOMOLOG 1"/>
    <property type="match status" value="1"/>
</dbReference>
<dbReference type="PANTHER" id="PTHR16057">
    <property type="entry name" value="WINS1, 2 PROTEIN"/>
    <property type="match status" value="1"/>
</dbReference>
<dbReference type="Pfam" id="PF14695">
    <property type="entry name" value="LINES_C"/>
    <property type="match status" value="1"/>
</dbReference>
<dbReference type="InterPro" id="IPR032794">
    <property type="entry name" value="LINES_N"/>
</dbReference>
<feature type="domain" description="Protein Lines N-terminal" evidence="1">
    <location>
        <begin position="508"/>
        <end position="612"/>
    </location>
</feature>
<protein>
    <recommendedName>
        <fullName evidence="5">Protein Lines C-terminal domain-containing protein</fullName>
    </recommendedName>
</protein>
<accession>A0A9D5BZD2</accession>